<reference evidence="1" key="1">
    <citation type="submission" date="2023-10" db="EMBL/GenBank/DDBJ databases">
        <authorList>
            <person name="Rodriguez Cubillos JULIANA M."/>
            <person name="De Vega J."/>
        </authorList>
    </citation>
    <scope>NUCLEOTIDE SEQUENCE</scope>
</reference>
<evidence type="ECO:0000313" key="1">
    <source>
        <dbReference type="EMBL" id="CAJ2678192.1"/>
    </source>
</evidence>
<sequence>MEKMGGNSGKRFGVLLCADDSEYVKKMYGGYFGVFVKMLEEEGERWDVYKVARGEFPKDDELIHYDGFVITGSCSDAHGNDTWVSQLLILLKKLNIMNKKILGICFGHQILGRAIGGKVTRSPTGWDLGVRNITLSPSLPYPLSSLKIPSKLSIIECHRDEIRELPAKAEVIARSDKTGIEMFRYGDHIMGIQGHPEYSKDILFNIIDRLIHQKFITENLAMKAKEKAGMKEPDKEAWKRVCITFLKGRYSERNGIEKMNIGGIF</sequence>
<accession>A0ACB0MBC9</accession>
<dbReference type="EMBL" id="CASHSV030000823">
    <property type="protein sequence ID" value="CAJ2678192.1"/>
    <property type="molecule type" value="Genomic_DNA"/>
</dbReference>
<name>A0ACB0MBC9_TRIPR</name>
<proteinExistence type="predicted"/>
<evidence type="ECO:0000313" key="2">
    <source>
        <dbReference type="Proteomes" id="UP001177021"/>
    </source>
</evidence>
<organism evidence="1 2">
    <name type="scientific">Trifolium pratense</name>
    <name type="common">Red clover</name>
    <dbReference type="NCBI Taxonomy" id="57577"/>
    <lineage>
        <taxon>Eukaryota</taxon>
        <taxon>Viridiplantae</taxon>
        <taxon>Streptophyta</taxon>
        <taxon>Embryophyta</taxon>
        <taxon>Tracheophyta</taxon>
        <taxon>Spermatophyta</taxon>
        <taxon>Magnoliopsida</taxon>
        <taxon>eudicotyledons</taxon>
        <taxon>Gunneridae</taxon>
        <taxon>Pentapetalae</taxon>
        <taxon>rosids</taxon>
        <taxon>fabids</taxon>
        <taxon>Fabales</taxon>
        <taxon>Fabaceae</taxon>
        <taxon>Papilionoideae</taxon>
        <taxon>50 kb inversion clade</taxon>
        <taxon>NPAAA clade</taxon>
        <taxon>Hologalegina</taxon>
        <taxon>IRL clade</taxon>
        <taxon>Trifolieae</taxon>
        <taxon>Trifolium</taxon>
    </lineage>
</organism>
<comment type="caution">
    <text evidence="1">The sequence shown here is derived from an EMBL/GenBank/DDBJ whole genome shotgun (WGS) entry which is preliminary data.</text>
</comment>
<gene>
    <name evidence="1" type="ORF">MILVUS5_LOCUS40524</name>
</gene>
<keyword evidence="2" id="KW-1185">Reference proteome</keyword>
<dbReference type="Proteomes" id="UP001177021">
    <property type="component" value="Unassembled WGS sequence"/>
</dbReference>
<protein>
    <submittedName>
        <fullName evidence="1">Uncharacterized protein</fullName>
    </submittedName>
</protein>